<gene>
    <name evidence="2" type="ORF">CTT34_13175</name>
</gene>
<protein>
    <submittedName>
        <fullName evidence="2">Uncharacterized protein</fullName>
    </submittedName>
</protein>
<reference evidence="2 3" key="1">
    <citation type="submission" date="2017-10" db="EMBL/GenBank/DDBJ databases">
        <title>Coral associated bacteria.</title>
        <authorList>
            <person name="Wang X."/>
        </authorList>
    </citation>
    <scope>NUCLEOTIDE SEQUENCE [LARGE SCALE GENOMIC DNA]</scope>
    <source>
        <strain evidence="2 3">SCSIO 43005</strain>
    </source>
</reference>
<feature type="transmembrane region" description="Helical" evidence="1">
    <location>
        <begin position="65"/>
        <end position="84"/>
    </location>
</feature>
<accession>A0A857GPL5</accession>
<keyword evidence="1" id="KW-0472">Membrane</keyword>
<dbReference type="RefSeq" id="WP_159342829.1">
    <property type="nucleotide sequence ID" value="NZ_CP024621.1"/>
</dbReference>
<evidence type="ECO:0000256" key="1">
    <source>
        <dbReference type="SAM" id="Phobius"/>
    </source>
</evidence>
<dbReference type="KEGG" id="hmd:CTT34_13175"/>
<feature type="transmembrane region" description="Helical" evidence="1">
    <location>
        <begin position="33"/>
        <end position="53"/>
    </location>
</feature>
<sequence>MSLQRAYVLLAGLYSLLPVMGVVAIFSGGGTPLAMAHLFFGALGVVGLWGYILNRAVMSQRMWRPLAAVLSLGSLLQLVIMLTMPVSGVLLTWMLTSSIFAVLLAVLLYHYGNRDQPLWATDEERDAAQRLATLLAQQPNVTLVHREPGHENSVKVAKVGSDYLANVTRRYHTEDEVRQETFERRFRHPETLVYFVDKFASITPQSVSTPSTAAPAA</sequence>
<dbReference type="Proteomes" id="UP000463949">
    <property type="component" value="Chromosome"/>
</dbReference>
<dbReference type="EMBL" id="CP024621">
    <property type="protein sequence ID" value="QHD50567.1"/>
    <property type="molecule type" value="Genomic_DNA"/>
</dbReference>
<name>A0A857GPL5_9GAMM</name>
<dbReference type="AlphaFoldDB" id="A0A857GPL5"/>
<evidence type="ECO:0000313" key="3">
    <source>
        <dbReference type="Proteomes" id="UP000463949"/>
    </source>
</evidence>
<feature type="transmembrane region" description="Helical" evidence="1">
    <location>
        <begin position="7"/>
        <end position="27"/>
    </location>
</feature>
<proteinExistence type="predicted"/>
<keyword evidence="1" id="KW-1133">Transmembrane helix</keyword>
<organism evidence="2 3">
    <name type="scientific">Vreelandella aquamarina</name>
    <dbReference type="NCBI Taxonomy" id="77097"/>
    <lineage>
        <taxon>Bacteria</taxon>
        <taxon>Pseudomonadati</taxon>
        <taxon>Pseudomonadota</taxon>
        <taxon>Gammaproteobacteria</taxon>
        <taxon>Oceanospirillales</taxon>
        <taxon>Halomonadaceae</taxon>
        <taxon>Vreelandella</taxon>
    </lineage>
</organism>
<keyword evidence="1" id="KW-0812">Transmembrane</keyword>
<dbReference type="OrthoDB" id="7064144at2"/>
<feature type="transmembrane region" description="Helical" evidence="1">
    <location>
        <begin position="90"/>
        <end position="109"/>
    </location>
</feature>
<evidence type="ECO:0000313" key="2">
    <source>
        <dbReference type="EMBL" id="QHD50567.1"/>
    </source>
</evidence>